<protein>
    <submittedName>
        <fullName evidence="1">Uncharacterized protein</fullName>
    </submittedName>
</protein>
<dbReference type="EMBL" id="LAHD01000108">
    <property type="protein sequence ID" value="PHJ97819.1"/>
    <property type="molecule type" value="Genomic_DNA"/>
</dbReference>
<proteinExistence type="predicted"/>
<evidence type="ECO:0000313" key="2">
    <source>
        <dbReference type="Proteomes" id="UP000222310"/>
    </source>
</evidence>
<reference evidence="1 2" key="1">
    <citation type="submission" date="2015-02" db="EMBL/GenBank/DDBJ databases">
        <title>Nostoc linckia genome annotation.</title>
        <authorList>
            <person name="Zhou Z."/>
        </authorList>
    </citation>
    <scope>NUCLEOTIDE SEQUENCE [LARGE SCALE GENOMIC DNA]</scope>
    <source>
        <strain evidence="2">z8</strain>
    </source>
</reference>
<dbReference type="AlphaFoldDB" id="A0A9Q5Z7J2"/>
<accession>A0A9Q5Z7J2</accession>
<name>A0A9Q5Z7J2_NOSLI</name>
<gene>
    <name evidence="1" type="ORF">VF08_28015</name>
</gene>
<evidence type="ECO:0000313" key="1">
    <source>
        <dbReference type="EMBL" id="PHJ97819.1"/>
    </source>
</evidence>
<organism evidence="1 2">
    <name type="scientific">Nostoc linckia z8</name>
    <dbReference type="NCBI Taxonomy" id="1628746"/>
    <lineage>
        <taxon>Bacteria</taxon>
        <taxon>Bacillati</taxon>
        <taxon>Cyanobacteriota</taxon>
        <taxon>Cyanophyceae</taxon>
        <taxon>Nostocales</taxon>
        <taxon>Nostocaceae</taxon>
        <taxon>Nostoc</taxon>
    </lineage>
</organism>
<dbReference type="Proteomes" id="UP000222310">
    <property type="component" value="Unassembled WGS sequence"/>
</dbReference>
<comment type="caution">
    <text evidence="1">The sequence shown here is derived from an EMBL/GenBank/DDBJ whole genome shotgun (WGS) entry which is preliminary data.</text>
</comment>
<sequence length="67" mass="7908">MNLPVQKYSKISGSKNYKFARMKNLNIKILGERSLINTQGDRFIFYELYQFTKILIQMQELVGKKCS</sequence>